<keyword evidence="7 9" id="KW-0472">Membrane</keyword>
<dbReference type="PANTHER" id="PTHR22911:SF137">
    <property type="entry name" value="SOLUTE CARRIER FAMILY 35 MEMBER G2-RELATED"/>
    <property type="match status" value="1"/>
</dbReference>
<evidence type="ECO:0000256" key="5">
    <source>
        <dbReference type="ARBA" id="ARBA00022692"/>
    </source>
</evidence>
<feature type="transmembrane region" description="Helical" evidence="9">
    <location>
        <begin position="105"/>
        <end position="123"/>
    </location>
</feature>
<feature type="transmembrane region" description="Helical" evidence="9">
    <location>
        <begin position="268"/>
        <end position="289"/>
    </location>
</feature>
<feature type="transmembrane region" description="Helical" evidence="9">
    <location>
        <begin position="180"/>
        <end position="200"/>
    </location>
</feature>
<evidence type="ECO:0000256" key="6">
    <source>
        <dbReference type="ARBA" id="ARBA00022989"/>
    </source>
</evidence>
<dbReference type="InterPro" id="IPR037185">
    <property type="entry name" value="EmrE-like"/>
</dbReference>
<reference evidence="11 12" key="1">
    <citation type="journal article" date="2019" name="Int. J. Syst. Evol. Microbiol.">
        <title>The Global Catalogue of Microorganisms (GCM) 10K type strain sequencing project: providing services to taxonomists for standard genome sequencing and annotation.</title>
        <authorList>
            <consortium name="The Broad Institute Genomics Platform"/>
            <consortium name="The Broad Institute Genome Sequencing Center for Infectious Disease"/>
            <person name="Wu L."/>
            <person name="Ma J."/>
        </authorList>
    </citation>
    <scope>NUCLEOTIDE SEQUENCE [LARGE SCALE GENOMIC DNA]</scope>
    <source>
        <strain evidence="11 12">JCM 16114</strain>
    </source>
</reference>
<feature type="region of interest" description="Disordered" evidence="8">
    <location>
        <begin position="291"/>
        <end position="324"/>
    </location>
</feature>
<keyword evidence="5 9" id="KW-0812">Transmembrane</keyword>
<evidence type="ECO:0000313" key="12">
    <source>
        <dbReference type="Proteomes" id="UP001499843"/>
    </source>
</evidence>
<comment type="caution">
    <text evidence="11">The sequence shown here is derived from an EMBL/GenBank/DDBJ whole genome shotgun (WGS) entry which is preliminary data.</text>
</comment>
<evidence type="ECO:0000259" key="10">
    <source>
        <dbReference type="Pfam" id="PF00892"/>
    </source>
</evidence>
<feature type="compositionally biased region" description="Low complexity" evidence="8">
    <location>
        <begin position="291"/>
        <end position="317"/>
    </location>
</feature>
<dbReference type="InterPro" id="IPR004626">
    <property type="entry name" value="RarD"/>
</dbReference>
<feature type="transmembrane region" description="Helical" evidence="9">
    <location>
        <begin position="74"/>
        <end position="93"/>
    </location>
</feature>
<keyword evidence="3" id="KW-0813">Transport</keyword>
<organism evidence="11 12">
    <name type="scientific">Nonomuraea monospora</name>
    <dbReference type="NCBI Taxonomy" id="568818"/>
    <lineage>
        <taxon>Bacteria</taxon>
        <taxon>Bacillati</taxon>
        <taxon>Actinomycetota</taxon>
        <taxon>Actinomycetes</taxon>
        <taxon>Streptosporangiales</taxon>
        <taxon>Streptosporangiaceae</taxon>
        <taxon>Nonomuraea</taxon>
    </lineage>
</organism>
<accession>A0ABN3CS07</accession>
<dbReference type="EMBL" id="BAAAQX010000025">
    <property type="protein sequence ID" value="GAA2212232.1"/>
    <property type="molecule type" value="Genomic_DNA"/>
</dbReference>
<keyword evidence="4" id="KW-1003">Cell membrane</keyword>
<evidence type="ECO:0000256" key="9">
    <source>
        <dbReference type="SAM" id="Phobius"/>
    </source>
</evidence>
<gene>
    <name evidence="11" type="ORF">GCM10009850_076940</name>
</gene>
<evidence type="ECO:0000256" key="2">
    <source>
        <dbReference type="ARBA" id="ARBA00007362"/>
    </source>
</evidence>
<feature type="domain" description="EamA" evidence="10">
    <location>
        <begin position="9"/>
        <end position="145"/>
    </location>
</feature>
<comment type="subcellular location">
    <subcellularLocation>
        <location evidence="1">Cell membrane</location>
        <topology evidence="1">Multi-pass membrane protein</topology>
    </subcellularLocation>
</comment>
<feature type="transmembrane region" description="Helical" evidence="9">
    <location>
        <begin position="212"/>
        <end position="233"/>
    </location>
</feature>
<evidence type="ECO:0000256" key="8">
    <source>
        <dbReference type="SAM" id="MobiDB-lite"/>
    </source>
</evidence>
<dbReference type="Pfam" id="PF00892">
    <property type="entry name" value="EamA"/>
    <property type="match status" value="1"/>
</dbReference>
<proteinExistence type="inferred from homology"/>
<name>A0ABN3CS07_9ACTN</name>
<evidence type="ECO:0000256" key="3">
    <source>
        <dbReference type="ARBA" id="ARBA00022448"/>
    </source>
</evidence>
<dbReference type="InterPro" id="IPR000620">
    <property type="entry name" value="EamA_dom"/>
</dbReference>
<evidence type="ECO:0000256" key="7">
    <source>
        <dbReference type="ARBA" id="ARBA00023136"/>
    </source>
</evidence>
<feature type="transmembrane region" description="Helical" evidence="9">
    <location>
        <begin position="130"/>
        <end position="146"/>
    </location>
</feature>
<keyword evidence="6 9" id="KW-1133">Transmembrane helix</keyword>
<keyword evidence="12" id="KW-1185">Reference proteome</keyword>
<dbReference type="PANTHER" id="PTHR22911">
    <property type="entry name" value="ACYL-MALONYL CONDENSING ENZYME-RELATED"/>
    <property type="match status" value="1"/>
</dbReference>
<evidence type="ECO:0000256" key="4">
    <source>
        <dbReference type="ARBA" id="ARBA00022475"/>
    </source>
</evidence>
<feature type="transmembrane region" description="Helical" evidence="9">
    <location>
        <begin position="43"/>
        <end position="62"/>
    </location>
</feature>
<dbReference type="NCBIfam" id="TIGR00688">
    <property type="entry name" value="rarD"/>
    <property type="match status" value="1"/>
</dbReference>
<dbReference type="SUPFAM" id="SSF103481">
    <property type="entry name" value="Multidrug resistance efflux transporter EmrE"/>
    <property type="match status" value="2"/>
</dbReference>
<feature type="transmembrane region" description="Helical" evidence="9">
    <location>
        <begin position="12"/>
        <end position="31"/>
    </location>
</feature>
<evidence type="ECO:0000313" key="11">
    <source>
        <dbReference type="EMBL" id="GAA2212232.1"/>
    </source>
</evidence>
<dbReference type="Proteomes" id="UP001499843">
    <property type="component" value="Unassembled WGS sequence"/>
</dbReference>
<comment type="similarity">
    <text evidence="2">Belongs to the EamA transporter family.</text>
</comment>
<protein>
    <recommendedName>
        <fullName evidence="10">EamA domain-containing protein</fullName>
    </recommendedName>
</protein>
<evidence type="ECO:0000256" key="1">
    <source>
        <dbReference type="ARBA" id="ARBA00004651"/>
    </source>
</evidence>
<sequence length="324" mass="33864">MGRVSVARRGVLLGVAAYVLWGLSALYWPLVEPTGSLEVLALRALWSPVAIALLVLALGRRGQLAALLRRRRDLLLLTLASALTSVNWALFIWATMNGHVVDASLGYFITPLVSVALGVAVFGERLSGPQWTAIGLGAAAVLILTVGYGGPPWIAIGLALTFGGYGLIKKRVAAGAIEGLMVETAAVFPLALAYTVWLQATGQATFGHVSAGNTLLGIGAGFVMVVPMLLFSAAATKIPLSLTGMLQYIEPIVQFLVGLLVFKESMPGSRWAAFGLLWVGLAVLAAGGLRPRGRPGAARRPAPPRSARSSRTGASGVPDPEARR</sequence>